<dbReference type="InterPro" id="IPR042103">
    <property type="entry name" value="SerRS_1_N_sf"/>
</dbReference>
<dbReference type="Pfam" id="PF10414">
    <property type="entry name" value="CysG_dimeriser"/>
    <property type="match status" value="1"/>
</dbReference>
<evidence type="ECO:0000256" key="14">
    <source>
        <dbReference type="ARBA" id="ARBA00022917"/>
    </source>
</evidence>
<comment type="catalytic activity">
    <reaction evidence="26">
        <text>tRNA(Ser) + L-serine + ATP = L-seryl-tRNA(Ser) + AMP + diphosphate + H(+)</text>
        <dbReference type="Rhea" id="RHEA:12292"/>
        <dbReference type="Rhea" id="RHEA-COMP:9669"/>
        <dbReference type="Rhea" id="RHEA-COMP:9703"/>
        <dbReference type="ChEBI" id="CHEBI:15378"/>
        <dbReference type="ChEBI" id="CHEBI:30616"/>
        <dbReference type="ChEBI" id="CHEBI:33019"/>
        <dbReference type="ChEBI" id="CHEBI:33384"/>
        <dbReference type="ChEBI" id="CHEBI:78442"/>
        <dbReference type="ChEBI" id="CHEBI:78533"/>
        <dbReference type="ChEBI" id="CHEBI:456215"/>
        <dbReference type="EC" id="6.1.1.11"/>
    </reaction>
</comment>
<keyword evidence="15" id="KW-0560">Oxidoreductase</keyword>
<dbReference type="PROSITE" id="PS00840">
    <property type="entry name" value="SUMT_2"/>
    <property type="match status" value="1"/>
</dbReference>
<evidence type="ECO:0000256" key="27">
    <source>
        <dbReference type="RuleBase" id="RU003960"/>
    </source>
</evidence>
<organism evidence="31 32">
    <name type="scientific">Symbiodinium pilosum</name>
    <name type="common">Dinoflagellate</name>
    <dbReference type="NCBI Taxonomy" id="2952"/>
    <lineage>
        <taxon>Eukaryota</taxon>
        <taxon>Sar</taxon>
        <taxon>Alveolata</taxon>
        <taxon>Dinophyceae</taxon>
        <taxon>Suessiales</taxon>
        <taxon>Symbiodiniaceae</taxon>
        <taxon>Symbiodinium</taxon>
    </lineage>
</organism>
<evidence type="ECO:0000256" key="12">
    <source>
        <dbReference type="ARBA" id="ARBA00022741"/>
    </source>
</evidence>
<keyword evidence="28" id="KW-0175">Coiled coil</keyword>
<dbReference type="GO" id="GO:0005524">
    <property type="term" value="F:ATP binding"/>
    <property type="evidence" value="ECO:0007669"/>
    <property type="project" value="UniProtKB-KW"/>
</dbReference>
<evidence type="ECO:0000313" key="31">
    <source>
        <dbReference type="EMBL" id="CAE7313416.1"/>
    </source>
</evidence>
<feature type="domain" description="Aminoacyl-transfer RNA synthetases class-II family profile" evidence="30">
    <location>
        <begin position="170"/>
        <end position="549"/>
    </location>
</feature>
<evidence type="ECO:0000256" key="28">
    <source>
        <dbReference type="SAM" id="Coils"/>
    </source>
</evidence>
<keyword evidence="20" id="KW-0511">Multifunctional enzyme</keyword>
<dbReference type="Gene3D" id="1.10.8.210">
    <property type="entry name" value="Sirohaem synthase, dimerisation domain"/>
    <property type="match status" value="1"/>
</dbReference>
<evidence type="ECO:0000256" key="9">
    <source>
        <dbReference type="ARBA" id="ARBA00022603"/>
    </source>
</evidence>
<dbReference type="FunFam" id="3.40.1010.10:FF:000001">
    <property type="entry name" value="Siroheme synthase"/>
    <property type="match status" value="1"/>
</dbReference>
<dbReference type="Gene3D" id="3.30.950.10">
    <property type="entry name" value="Methyltransferase, Cobalt-precorrin-4 Transmethylase, Domain 2"/>
    <property type="match status" value="1"/>
</dbReference>
<dbReference type="NCBIfam" id="TIGR01469">
    <property type="entry name" value="cobA_cysG_Cterm"/>
    <property type="match status" value="1"/>
</dbReference>
<evidence type="ECO:0000256" key="6">
    <source>
        <dbReference type="ARBA" id="ARBA00022490"/>
    </source>
</evidence>
<dbReference type="OrthoDB" id="508204at2759"/>
<keyword evidence="16" id="KW-0520">NAD</keyword>
<dbReference type="Proteomes" id="UP000649617">
    <property type="component" value="Unassembled WGS sequence"/>
</dbReference>
<evidence type="ECO:0000256" key="16">
    <source>
        <dbReference type="ARBA" id="ARBA00023027"/>
    </source>
</evidence>
<dbReference type="GO" id="GO:0004851">
    <property type="term" value="F:uroporphyrin-III C-methyltransferase activity"/>
    <property type="evidence" value="ECO:0007669"/>
    <property type="project" value="UniProtKB-EC"/>
</dbReference>
<dbReference type="GO" id="GO:0005737">
    <property type="term" value="C:cytoplasm"/>
    <property type="evidence" value="ECO:0007669"/>
    <property type="project" value="UniProtKB-SubCell"/>
</dbReference>
<dbReference type="InterPro" id="IPR006366">
    <property type="entry name" value="CobA/CysG_C"/>
</dbReference>
<gene>
    <name evidence="31" type="primary">serS</name>
    <name evidence="31" type="ORF">SPIL2461_LOCUS7165</name>
</gene>
<dbReference type="InterPro" id="IPR003043">
    <property type="entry name" value="Uropor_MeTrfase_CS"/>
</dbReference>
<dbReference type="NCBIfam" id="NF007922">
    <property type="entry name" value="PRK10637.1"/>
    <property type="match status" value="1"/>
</dbReference>
<evidence type="ECO:0000256" key="17">
    <source>
        <dbReference type="ARBA" id="ARBA00023146"/>
    </source>
</evidence>
<keyword evidence="11" id="KW-0949">S-adenosyl-L-methionine</keyword>
<comment type="pathway">
    <text evidence="21">Porphyrin-containing compound metabolism.</text>
</comment>
<comment type="caution">
    <text evidence="31">The sequence shown here is derived from an EMBL/GenBank/DDBJ whole genome shotgun (WGS) entry which is preliminary data.</text>
</comment>
<dbReference type="SUPFAM" id="SSF75615">
    <property type="entry name" value="Siroheme synthase middle domains-like"/>
    <property type="match status" value="1"/>
</dbReference>
<evidence type="ECO:0000256" key="26">
    <source>
        <dbReference type="ARBA" id="ARBA00048823"/>
    </source>
</evidence>
<feature type="region of interest" description="Disordered" evidence="29">
    <location>
        <begin position="550"/>
        <end position="570"/>
    </location>
</feature>
<evidence type="ECO:0000256" key="19">
    <source>
        <dbReference type="ARBA" id="ARBA00023244"/>
    </source>
</evidence>
<name>A0A812NC74_SYMPI</name>
<evidence type="ECO:0000256" key="20">
    <source>
        <dbReference type="ARBA" id="ARBA00023268"/>
    </source>
</evidence>
<dbReference type="AlphaFoldDB" id="A0A812NC74"/>
<evidence type="ECO:0000256" key="23">
    <source>
        <dbReference type="ARBA" id="ARBA00033352"/>
    </source>
</evidence>
<dbReference type="PANTHER" id="PTHR43697">
    <property type="entry name" value="SERYL-TRNA SYNTHETASE"/>
    <property type="match status" value="1"/>
</dbReference>
<keyword evidence="8" id="KW-0436">Ligase</keyword>
<dbReference type="InterPro" id="IPR000878">
    <property type="entry name" value="4pyrrol_Mease"/>
</dbReference>
<evidence type="ECO:0000256" key="25">
    <source>
        <dbReference type="ARBA" id="ARBA00047929"/>
    </source>
</evidence>
<keyword evidence="12" id="KW-0547">Nucleotide-binding</keyword>
<dbReference type="Gene3D" id="1.10.287.40">
    <property type="entry name" value="Serine-tRNA synthetase, tRNA binding domain"/>
    <property type="match status" value="1"/>
</dbReference>
<keyword evidence="14" id="KW-0648">Protein biosynthesis</keyword>
<dbReference type="CDD" id="cd11642">
    <property type="entry name" value="SUMT"/>
    <property type="match status" value="1"/>
</dbReference>
<dbReference type="InterPro" id="IPR019478">
    <property type="entry name" value="Sirohaem_synthase_dimer_dom"/>
</dbReference>
<keyword evidence="13" id="KW-0067">ATP-binding</keyword>
<dbReference type="InterPro" id="IPR035996">
    <property type="entry name" value="4pyrrol_Methylase_sf"/>
</dbReference>
<evidence type="ECO:0000256" key="11">
    <source>
        <dbReference type="ARBA" id="ARBA00022691"/>
    </source>
</evidence>
<evidence type="ECO:0000256" key="5">
    <source>
        <dbReference type="ARBA" id="ARBA00012840"/>
    </source>
</evidence>
<dbReference type="EC" id="6.1.1.11" evidence="5"/>
<evidence type="ECO:0000256" key="8">
    <source>
        <dbReference type="ARBA" id="ARBA00022598"/>
    </source>
</evidence>
<evidence type="ECO:0000256" key="15">
    <source>
        <dbReference type="ARBA" id="ARBA00023002"/>
    </source>
</evidence>
<dbReference type="Gene3D" id="3.30.930.10">
    <property type="entry name" value="Bira Bifunctional Protein, Domain 2"/>
    <property type="match status" value="1"/>
</dbReference>
<dbReference type="Pfam" id="PF02403">
    <property type="entry name" value="Seryl_tRNA_N"/>
    <property type="match status" value="1"/>
</dbReference>
<evidence type="ECO:0000256" key="7">
    <source>
        <dbReference type="ARBA" id="ARBA00022573"/>
    </source>
</evidence>
<dbReference type="InterPro" id="IPR002317">
    <property type="entry name" value="Ser-tRNA-ligase_type_1"/>
</dbReference>
<dbReference type="GO" id="GO:0006434">
    <property type="term" value="P:seryl-tRNA aminoacylation"/>
    <property type="evidence" value="ECO:0007669"/>
    <property type="project" value="InterPro"/>
</dbReference>
<evidence type="ECO:0000256" key="21">
    <source>
        <dbReference type="ARBA" id="ARBA00023444"/>
    </source>
</evidence>
<proteinExistence type="inferred from homology"/>
<evidence type="ECO:0000256" key="10">
    <source>
        <dbReference type="ARBA" id="ARBA00022679"/>
    </source>
</evidence>
<dbReference type="SUPFAM" id="SSF46589">
    <property type="entry name" value="tRNA-binding arm"/>
    <property type="match status" value="1"/>
</dbReference>
<dbReference type="GO" id="GO:0032259">
    <property type="term" value="P:methylation"/>
    <property type="evidence" value="ECO:0007669"/>
    <property type="project" value="UniProtKB-KW"/>
</dbReference>
<comment type="similarity">
    <text evidence="3">Belongs to the class-II aminoacyl-tRNA synthetase family. Type-1 seryl-tRNA synthetase subfamily.</text>
</comment>
<dbReference type="GO" id="GO:0016491">
    <property type="term" value="F:oxidoreductase activity"/>
    <property type="evidence" value="ECO:0007669"/>
    <property type="project" value="UniProtKB-KW"/>
</dbReference>
<evidence type="ECO:0000256" key="13">
    <source>
        <dbReference type="ARBA" id="ARBA00022840"/>
    </source>
</evidence>
<dbReference type="Pfam" id="PF00587">
    <property type="entry name" value="tRNA-synt_2b"/>
    <property type="match status" value="1"/>
</dbReference>
<protein>
    <recommendedName>
        <fullName evidence="24">Serine--tRNA ligase</fullName>
        <ecNumber evidence="4">2.1.1.107</ecNumber>
        <ecNumber evidence="5">6.1.1.11</ecNumber>
    </recommendedName>
    <alternativeName>
        <fullName evidence="22">Seryl-tRNA synthetase</fullName>
    </alternativeName>
    <alternativeName>
        <fullName evidence="23">Seryl-tRNA(Ser/Sec) synthetase</fullName>
    </alternativeName>
</protein>
<evidence type="ECO:0000256" key="2">
    <source>
        <dbReference type="ARBA" id="ARBA00005045"/>
    </source>
</evidence>
<dbReference type="InterPro" id="IPR045864">
    <property type="entry name" value="aa-tRNA-synth_II/BPL/LPL"/>
</dbReference>
<keyword evidence="18" id="KW-0456">Lyase</keyword>
<keyword evidence="7" id="KW-0169">Cobalamin biosynthesis</keyword>
<dbReference type="InterPro" id="IPR006195">
    <property type="entry name" value="aa-tRNA-synth_II"/>
</dbReference>
<keyword evidence="32" id="KW-1185">Reference proteome</keyword>
<feature type="coiled-coil region" evidence="28">
    <location>
        <begin position="30"/>
        <end position="102"/>
    </location>
</feature>
<dbReference type="InterPro" id="IPR006367">
    <property type="entry name" value="Sirohaem_synthase_N"/>
</dbReference>
<keyword evidence="9 27" id="KW-0489">Methyltransferase</keyword>
<dbReference type="InterPro" id="IPR037115">
    <property type="entry name" value="Sirohaem_synt_dimer_dom_sf"/>
</dbReference>
<evidence type="ECO:0000313" key="32">
    <source>
        <dbReference type="Proteomes" id="UP000649617"/>
    </source>
</evidence>
<dbReference type="EC" id="2.1.1.107" evidence="4"/>
<comment type="pathway">
    <text evidence="2">Aminoacyl-tRNA biosynthesis; selenocysteinyl-tRNA(Sec) biosynthesis; L-seryl-tRNA(Sec) from L-serine and tRNA(Sec): step 1/1.</text>
</comment>
<keyword evidence="6" id="KW-0963">Cytoplasm</keyword>
<keyword evidence="19" id="KW-0627">Porphyrin biosynthesis</keyword>
<dbReference type="NCBIfam" id="NF004790">
    <property type="entry name" value="PRK06136.1"/>
    <property type="match status" value="1"/>
</dbReference>
<evidence type="ECO:0000256" key="3">
    <source>
        <dbReference type="ARBA" id="ARBA00010728"/>
    </source>
</evidence>
<evidence type="ECO:0000256" key="18">
    <source>
        <dbReference type="ARBA" id="ARBA00023239"/>
    </source>
</evidence>
<dbReference type="InterPro" id="IPR014776">
    <property type="entry name" value="4pyrrole_Mease_sub2"/>
</dbReference>
<evidence type="ECO:0000256" key="4">
    <source>
        <dbReference type="ARBA" id="ARBA00012162"/>
    </source>
</evidence>
<dbReference type="SUPFAM" id="SSF53790">
    <property type="entry name" value="Tetrapyrrole methylase"/>
    <property type="match status" value="1"/>
</dbReference>
<evidence type="ECO:0000256" key="1">
    <source>
        <dbReference type="ARBA" id="ARBA00004496"/>
    </source>
</evidence>
<dbReference type="PROSITE" id="PS50862">
    <property type="entry name" value="AA_TRNA_LIGASE_II"/>
    <property type="match status" value="1"/>
</dbReference>
<sequence length="745" mass="82187">MLDIKTLRADPQACAKLLAVKGFQFDVDYFLELENQRRVLQQESEHLQNERNQKSKTIGQAKARGEDIAPLVAEVGDLGDRLDQAKERFNVLQDELQSFLQAIPNTPDASVPEGTDEDDNQEIRRWGNLPAFNFEPKDHVALTEGGSMDFEAAAKISGSRYVVLHGQLARLQRALTQFMLDTHINEHGYQEVYVPYIVNADSLYGTGQLPKFAQDQFRIEGEQETYLIPTAEVPVTNLYRDSIVAVEELPIKHVCHSPCFRSEAGAHGRDTRGMIRQHQFEKVEMVQLVQPEQSWQSFDELTHHAENILKTLELPFRTVVLCGGDLGFSARRMQARYRDPATNKPVSSDLRLIISATNNREVNRFVYDAAIQAGVLVNCVDQPDLCTFIFPAIVDRSPILIAISSMGNAPTLARVVRGWIEAQLSPNLGKLAELAQSLRDRVKLELPSVDARKSFWETLFRSAAAESAMQGNLQDAKTKAEAMLAESATGETGGIPQASVALIGAGPGDPELITLKALRLIQSADVILYDKLANPAILDYARRDAEFEFVGKQGPKPGSPPTRPDNRGNQQFSINDRIVEHARAGRNVVRLKGGDPFIYGRGGEEMEQVIEAGFDVIMVPGITAALGAASYAGIPLTYRNLSQSVRFVTGHRVENVINLDWPEMGRRDQTLVIYMGLVGLPTILAKLIEHGCEPERPAALVENATWPEQRVIVGTVATLADAAHEAQISGPSVVIIGDVVAKRKA</sequence>
<dbReference type="PROSITE" id="PS00839">
    <property type="entry name" value="SUMT_1"/>
    <property type="match status" value="1"/>
</dbReference>
<comment type="similarity">
    <text evidence="27">Belongs to the precorrin methyltransferase family.</text>
</comment>
<keyword evidence="10 27" id="KW-0808">Transferase</keyword>
<dbReference type="Gene3D" id="3.30.160.110">
    <property type="entry name" value="Siroheme synthase, domain 2"/>
    <property type="match status" value="1"/>
</dbReference>
<evidence type="ECO:0000256" key="24">
    <source>
        <dbReference type="ARBA" id="ARBA00039158"/>
    </source>
</evidence>
<comment type="subcellular location">
    <subcellularLocation>
        <location evidence="1">Cytoplasm</location>
    </subcellularLocation>
</comment>
<dbReference type="NCBIfam" id="TIGR01470">
    <property type="entry name" value="cysG_Nterm"/>
    <property type="match status" value="1"/>
</dbReference>
<evidence type="ECO:0000256" key="22">
    <source>
        <dbReference type="ARBA" id="ARBA00031113"/>
    </source>
</evidence>
<dbReference type="Pfam" id="PF00590">
    <property type="entry name" value="TP_methylase"/>
    <property type="match status" value="1"/>
</dbReference>
<dbReference type="InterPro" id="IPR010978">
    <property type="entry name" value="tRNA-bd_arm"/>
</dbReference>
<dbReference type="InterPro" id="IPR014777">
    <property type="entry name" value="4pyrrole_Mease_sub1"/>
</dbReference>
<dbReference type="PANTHER" id="PTHR43697:SF1">
    <property type="entry name" value="SERINE--TRNA LIGASE"/>
    <property type="match status" value="1"/>
</dbReference>
<dbReference type="GO" id="GO:0004828">
    <property type="term" value="F:serine-tRNA ligase activity"/>
    <property type="evidence" value="ECO:0007669"/>
    <property type="project" value="UniProtKB-EC"/>
</dbReference>
<comment type="catalytic activity">
    <reaction evidence="25">
        <text>tRNA(Sec) + L-serine + ATP = L-seryl-tRNA(Sec) + AMP + diphosphate + H(+)</text>
        <dbReference type="Rhea" id="RHEA:42580"/>
        <dbReference type="Rhea" id="RHEA-COMP:9742"/>
        <dbReference type="Rhea" id="RHEA-COMP:10128"/>
        <dbReference type="ChEBI" id="CHEBI:15378"/>
        <dbReference type="ChEBI" id="CHEBI:30616"/>
        <dbReference type="ChEBI" id="CHEBI:33019"/>
        <dbReference type="ChEBI" id="CHEBI:33384"/>
        <dbReference type="ChEBI" id="CHEBI:78442"/>
        <dbReference type="ChEBI" id="CHEBI:78533"/>
        <dbReference type="ChEBI" id="CHEBI:456215"/>
        <dbReference type="EC" id="6.1.1.11"/>
    </reaction>
</comment>
<dbReference type="FunFam" id="3.30.950.10:FF:000001">
    <property type="entry name" value="Siroheme synthase"/>
    <property type="match status" value="1"/>
</dbReference>
<dbReference type="PRINTS" id="PR00981">
    <property type="entry name" value="TRNASYNTHSER"/>
</dbReference>
<dbReference type="InterPro" id="IPR015866">
    <property type="entry name" value="Ser-tRNA-synth_1_N"/>
</dbReference>
<dbReference type="GO" id="GO:0016829">
    <property type="term" value="F:lyase activity"/>
    <property type="evidence" value="ECO:0007669"/>
    <property type="project" value="UniProtKB-KW"/>
</dbReference>
<dbReference type="Gene3D" id="3.40.1010.10">
    <property type="entry name" value="Cobalt-precorrin-4 Transmethylase, Domain 1"/>
    <property type="match status" value="1"/>
</dbReference>
<dbReference type="EMBL" id="CAJNIZ010011112">
    <property type="protein sequence ID" value="CAE7313416.1"/>
    <property type="molecule type" value="Genomic_DNA"/>
</dbReference>
<dbReference type="SUPFAM" id="SSF55681">
    <property type="entry name" value="Class II aaRS and biotin synthetases"/>
    <property type="match status" value="1"/>
</dbReference>
<evidence type="ECO:0000259" key="30">
    <source>
        <dbReference type="PROSITE" id="PS50862"/>
    </source>
</evidence>
<dbReference type="InterPro" id="IPR002314">
    <property type="entry name" value="aa-tRNA-synt_IIb"/>
</dbReference>
<accession>A0A812NC74</accession>
<dbReference type="GO" id="GO:0019354">
    <property type="term" value="P:siroheme biosynthetic process"/>
    <property type="evidence" value="ECO:0007669"/>
    <property type="project" value="InterPro"/>
</dbReference>
<dbReference type="Pfam" id="PF13241">
    <property type="entry name" value="NAD_binding_7"/>
    <property type="match status" value="1"/>
</dbReference>
<keyword evidence="17" id="KW-0030">Aminoacyl-tRNA synthetase</keyword>
<evidence type="ECO:0000256" key="29">
    <source>
        <dbReference type="SAM" id="MobiDB-lite"/>
    </source>
</evidence>
<reference evidence="31" key="1">
    <citation type="submission" date="2021-02" db="EMBL/GenBank/DDBJ databases">
        <authorList>
            <person name="Dougan E. K."/>
            <person name="Rhodes N."/>
            <person name="Thang M."/>
            <person name="Chan C."/>
        </authorList>
    </citation>
    <scope>NUCLEOTIDE SEQUENCE</scope>
</reference>
<dbReference type="NCBIfam" id="TIGR00414">
    <property type="entry name" value="serS"/>
    <property type="match status" value="1"/>
</dbReference>